<evidence type="ECO:0000256" key="6">
    <source>
        <dbReference type="SAM" id="MobiDB-lite"/>
    </source>
</evidence>
<dbReference type="GO" id="GO:0000976">
    <property type="term" value="F:transcription cis-regulatory region binding"/>
    <property type="evidence" value="ECO:0000318"/>
    <property type="project" value="GO_Central"/>
</dbReference>
<evidence type="ECO:0000256" key="4">
    <source>
        <dbReference type="ARBA" id="ARBA00023163"/>
    </source>
</evidence>
<proteinExistence type="predicted"/>
<dbReference type="OrthoDB" id="551672at2759"/>
<dbReference type="PROSITE" id="PS50217">
    <property type="entry name" value="BZIP"/>
    <property type="match status" value="1"/>
</dbReference>
<name>A0A0K9PM29_ZOSMR</name>
<comment type="caution">
    <text evidence="8">The sequence shown here is derived from an EMBL/GenBank/DDBJ whole genome shotgun (WGS) entry which is preliminary data.</text>
</comment>
<dbReference type="SUPFAM" id="SSF57959">
    <property type="entry name" value="Leucine zipper domain"/>
    <property type="match status" value="1"/>
</dbReference>
<dbReference type="InterPro" id="IPR004827">
    <property type="entry name" value="bZIP"/>
</dbReference>
<sequence>MSLGSDSMKKRKRMESNRESARRSRVRKQKRLEELLNESALLKNENDKIAAEIALIEKQVSVQKSGNVILQTQLIELTDRLTSMSEVLRVVEEFSGMNMDIPEIPDPLLTPWKLPTCASLEILASTNVASSDPFFRF</sequence>
<evidence type="ECO:0000256" key="5">
    <source>
        <dbReference type="ARBA" id="ARBA00023242"/>
    </source>
</evidence>
<dbReference type="PANTHER" id="PTHR45764:SF34">
    <property type="entry name" value="BZIP TRANSCRIPTION FACTOR 53"/>
    <property type="match status" value="1"/>
</dbReference>
<comment type="subcellular location">
    <subcellularLocation>
        <location evidence="1">Nucleus</location>
    </subcellularLocation>
</comment>
<evidence type="ECO:0000259" key="7">
    <source>
        <dbReference type="PROSITE" id="PS50217"/>
    </source>
</evidence>
<keyword evidence="3" id="KW-0238">DNA-binding</keyword>
<dbReference type="CDD" id="cd14702">
    <property type="entry name" value="bZIP_plant_GBF1"/>
    <property type="match status" value="1"/>
</dbReference>
<dbReference type="GO" id="GO:0003700">
    <property type="term" value="F:DNA-binding transcription factor activity"/>
    <property type="evidence" value="ECO:0000318"/>
    <property type="project" value="GO_Central"/>
</dbReference>
<dbReference type="Pfam" id="PF00170">
    <property type="entry name" value="bZIP_1"/>
    <property type="match status" value="1"/>
</dbReference>
<evidence type="ECO:0000256" key="3">
    <source>
        <dbReference type="ARBA" id="ARBA00023125"/>
    </source>
</evidence>
<keyword evidence="9" id="KW-1185">Reference proteome</keyword>
<feature type="region of interest" description="Disordered" evidence="6">
    <location>
        <begin position="1"/>
        <end position="29"/>
    </location>
</feature>
<feature type="domain" description="BZIP" evidence="7">
    <location>
        <begin position="7"/>
        <end position="61"/>
    </location>
</feature>
<dbReference type="GO" id="GO:0005634">
    <property type="term" value="C:nucleus"/>
    <property type="evidence" value="ECO:0000318"/>
    <property type="project" value="GO_Central"/>
</dbReference>
<dbReference type="PANTHER" id="PTHR45764">
    <property type="entry name" value="BZIP TRANSCRIPTION FACTOR 44"/>
    <property type="match status" value="1"/>
</dbReference>
<dbReference type="SMART" id="SM00338">
    <property type="entry name" value="BRLZ"/>
    <property type="match status" value="1"/>
</dbReference>
<evidence type="ECO:0000256" key="1">
    <source>
        <dbReference type="ARBA" id="ARBA00004123"/>
    </source>
</evidence>
<keyword evidence="5" id="KW-0539">Nucleus</keyword>
<dbReference type="PROSITE" id="PS00036">
    <property type="entry name" value="BZIP_BASIC"/>
    <property type="match status" value="1"/>
</dbReference>
<evidence type="ECO:0000313" key="8">
    <source>
        <dbReference type="EMBL" id="KMZ70024.1"/>
    </source>
</evidence>
<dbReference type="Gene3D" id="1.20.5.170">
    <property type="match status" value="1"/>
</dbReference>
<gene>
    <name evidence="8" type="ORF">ZOSMA_200G00290</name>
</gene>
<dbReference type="EMBL" id="LFYR01000731">
    <property type="protein sequence ID" value="KMZ70024.1"/>
    <property type="molecule type" value="Genomic_DNA"/>
</dbReference>
<evidence type="ECO:0000313" key="9">
    <source>
        <dbReference type="Proteomes" id="UP000036987"/>
    </source>
</evidence>
<dbReference type="GO" id="GO:0046982">
    <property type="term" value="F:protein heterodimerization activity"/>
    <property type="evidence" value="ECO:0007669"/>
    <property type="project" value="UniProtKB-ARBA"/>
</dbReference>
<dbReference type="Proteomes" id="UP000036987">
    <property type="component" value="Unassembled WGS sequence"/>
</dbReference>
<dbReference type="InterPro" id="IPR046347">
    <property type="entry name" value="bZIP_sf"/>
</dbReference>
<dbReference type="AlphaFoldDB" id="A0A0K9PM29"/>
<dbReference type="STRING" id="29655.A0A0K9PM29"/>
<accession>A0A0K9PM29</accession>
<dbReference type="GO" id="GO:0045893">
    <property type="term" value="P:positive regulation of DNA-templated transcription"/>
    <property type="evidence" value="ECO:0000318"/>
    <property type="project" value="GO_Central"/>
</dbReference>
<protein>
    <submittedName>
        <fullName evidence="8">Basic-leucine zipper (BZIP) transcription factor family</fullName>
    </submittedName>
</protein>
<dbReference type="FunFam" id="1.20.5.170:FF:000020">
    <property type="entry name" value="BZIP transcription factor"/>
    <property type="match status" value="1"/>
</dbReference>
<dbReference type="OMA" id="VDIPEMV"/>
<dbReference type="InterPro" id="IPR045314">
    <property type="entry name" value="bZIP_plant_GBF1"/>
</dbReference>
<reference evidence="9" key="1">
    <citation type="journal article" date="2016" name="Nature">
        <title>The genome of the seagrass Zostera marina reveals angiosperm adaptation to the sea.</title>
        <authorList>
            <person name="Olsen J.L."/>
            <person name="Rouze P."/>
            <person name="Verhelst B."/>
            <person name="Lin Y.-C."/>
            <person name="Bayer T."/>
            <person name="Collen J."/>
            <person name="Dattolo E."/>
            <person name="De Paoli E."/>
            <person name="Dittami S."/>
            <person name="Maumus F."/>
            <person name="Michel G."/>
            <person name="Kersting A."/>
            <person name="Lauritano C."/>
            <person name="Lohaus R."/>
            <person name="Toepel M."/>
            <person name="Tonon T."/>
            <person name="Vanneste K."/>
            <person name="Amirebrahimi M."/>
            <person name="Brakel J."/>
            <person name="Bostroem C."/>
            <person name="Chovatia M."/>
            <person name="Grimwood J."/>
            <person name="Jenkins J.W."/>
            <person name="Jueterbock A."/>
            <person name="Mraz A."/>
            <person name="Stam W.T."/>
            <person name="Tice H."/>
            <person name="Bornberg-Bauer E."/>
            <person name="Green P.J."/>
            <person name="Pearson G.A."/>
            <person name="Procaccini G."/>
            <person name="Duarte C.M."/>
            <person name="Schmutz J."/>
            <person name="Reusch T.B.H."/>
            <person name="Van de Peer Y."/>
        </authorList>
    </citation>
    <scope>NUCLEOTIDE SEQUENCE [LARGE SCALE GENOMIC DNA]</scope>
    <source>
        <strain evidence="9">cv. Finnish</strain>
    </source>
</reference>
<evidence type="ECO:0000256" key="2">
    <source>
        <dbReference type="ARBA" id="ARBA00023015"/>
    </source>
</evidence>
<keyword evidence="4" id="KW-0804">Transcription</keyword>
<organism evidence="8 9">
    <name type="scientific">Zostera marina</name>
    <name type="common">Eelgrass</name>
    <dbReference type="NCBI Taxonomy" id="29655"/>
    <lineage>
        <taxon>Eukaryota</taxon>
        <taxon>Viridiplantae</taxon>
        <taxon>Streptophyta</taxon>
        <taxon>Embryophyta</taxon>
        <taxon>Tracheophyta</taxon>
        <taxon>Spermatophyta</taxon>
        <taxon>Magnoliopsida</taxon>
        <taxon>Liliopsida</taxon>
        <taxon>Zosteraceae</taxon>
        <taxon>Zostera</taxon>
    </lineage>
</organism>
<keyword evidence="2" id="KW-0805">Transcription regulation</keyword>